<feature type="region of interest" description="Disordered" evidence="1">
    <location>
        <begin position="157"/>
        <end position="232"/>
    </location>
</feature>
<feature type="compositionally biased region" description="Acidic residues" evidence="1">
    <location>
        <begin position="568"/>
        <end position="577"/>
    </location>
</feature>
<gene>
    <name evidence="3" type="ORF">QQX98_005513</name>
</gene>
<name>A0ABR1H4G9_9HYPO</name>
<evidence type="ECO:0000259" key="2">
    <source>
        <dbReference type="Pfam" id="PF22893"/>
    </source>
</evidence>
<evidence type="ECO:0000313" key="3">
    <source>
        <dbReference type="EMBL" id="KAK7415940.1"/>
    </source>
</evidence>
<dbReference type="Proteomes" id="UP001498476">
    <property type="component" value="Unassembled WGS sequence"/>
</dbReference>
<feature type="domain" description="Ubiquitin-like" evidence="2">
    <location>
        <begin position="383"/>
        <end position="464"/>
    </location>
</feature>
<feature type="compositionally biased region" description="Basic and acidic residues" evidence="1">
    <location>
        <begin position="211"/>
        <end position="232"/>
    </location>
</feature>
<dbReference type="EMBL" id="JAZAVJ010000075">
    <property type="protein sequence ID" value="KAK7415940.1"/>
    <property type="molecule type" value="Genomic_DNA"/>
</dbReference>
<accession>A0ABR1H4G9</accession>
<evidence type="ECO:0000256" key="1">
    <source>
        <dbReference type="SAM" id="MobiDB-lite"/>
    </source>
</evidence>
<organism evidence="3 4">
    <name type="scientific">Neonectria punicea</name>
    <dbReference type="NCBI Taxonomy" id="979145"/>
    <lineage>
        <taxon>Eukaryota</taxon>
        <taxon>Fungi</taxon>
        <taxon>Dikarya</taxon>
        <taxon>Ascomycota</taxon>
        <taxon>Pezizomycotina</taxon>
        <taxon>Sordariomycetes</taxon>
        <taxon>Hypocreomycetidae</taxon>
        <taxon>Hypocreales</taxon>
        <taxon>Nectriaceae</taxon>
        <taxon>Neonectria</taxon>
    </lineage>
</organism>
<evidence type="ECO:0000313" key="4">
    <source>
        <dbReference type="Proteomes" id="UP001498476"/>
    </source>
</evidence>
<reference evidence="3 4" key="1">
    <citation type="journal article" date="2025" name="Microbiol. Resour. Announc.">
        <title>Draft genome sequences for Neonectria magnoliae and Neonectria punicea, canker pathogens of Liriodendron tulipifera and Acer saccharum in West Virginia.</title>
        <authorList>
            <person name="Petronek H.M."/>
            <person name="Kasson M.T."/>
            <person name="Metheny A.M."/>
            <person name="Stauder C.M."/>
            <person name="Lovett B."/>
            <person name="Lynch S.C."/>
            <person name="Garnas J.R."/>
            <person name="Kasson L.R."/>
            <person name="Stajich J.E."/>
        </authorList>
    </citation>
    <scope>NUCLEOTIDE SEQUENCE [LARGE SCALE GENOMIC DNA]</scope>
    <source>
        <strain evidence="3 4">NRRL 64653</strain>
    </source>
</reference>
<comment type="caution">
    <text evidence="3">The sequence shown here is derived from an EMBL/GenBank/DDBJ whole genome shotgun (WGS) entry which is preliminary data.</text>
</comment>
<sequence length="605" mass="68484">MAHVAHSLKGTANFGHSLAVALETYSEGAPRYRRSRLLIVHICINSTASSLRQLRDLINNDRESIVPKSVVFNDDGILEICRLVAQCKKLYSVVIALLHKAGEISTDEERKVELPTHPRRALGSFEEEQALRCLAEKALKRRVAAANKIEEKRVKEIDDAASTESASDSADEEAQSIKTTSTATVDPPLSSFPPPPPMTPKTLVDLDEPESLEKKEDSIKEEVKSDTIKKADDSPVKEIVASAPQKSFHIIPAWIRRIFSQDIDWETEQLEAILLELPVRFDSKPETKVTKLELDDKQVKDTLTKLTSRNRFKRRPQLLEQYKHLDRRIRREVDGAVTYVRHGSTTNRDWIAMEIVSPSVEKGQLLANHLDISIMLFFRIGDEVEPIRLKDAIGRMLILPYEQCRTLEDMQKILSKTLWESSTVATQVQEGHYEVSHQDGTVIPRGTWKSIVRPGMSLEMKMWQLDLPHRPGLGMPIPMGWGRIPGARHPGMAPLRIIDLEPPSMKPSLIKSKKQARKEKQKAKLAVTREINELIGWREEDWSRENEQAKLKMGHLLGMWTNALDTRFEEEEEEDSDTSSVWSGLDFNTTGNSPETDSSSGSTTY</sequence>
<feature type="compositionally biased region" description="Pro residues" evidence="1">
    <location>
        <begin position="190"/>
        <end position="199"/>
    </location>
</feature>
<feature type="compositionally biased region" description="Polar residues" evidence="1">
    <location>
        <begin position="578"/>
        <end position="605"/>
    </location>
</feature>
<proteinExistence type="predicted"/>
<keyword evidence="4" id="KW-1185">Reference proteome</keyword>
<protein>
    <recommendedName>
        <fullName evidence="2">Ubiquitin-like domain-containing protein</fullName>
    </recommendedName>
</protein>
<dbReference type="InterPro" id="IPR054464">
    <property type="entry name" value="ULD_fung"/>
</dbReference>
<feature type="region of interest" description="Disordered" evidence="1">
    <location>
        <begin position="565"/>
        <end position="605"/>
    </location>
</feature>
<dbReference type="Pfam" id="PF22893">
    <property type="entry name" value="ULD_2"/>
    <property type="match status" value="1"/>
</dbReference>